<dbReference type="EMBL" id="BEZZ01004036">
    <property type="protein sequence ID" value="GCC17172.1"/>
    <property type="molecule type" value="Genomic_DNA"/>
</dbReference>
<evidence type="ECO:0000313" key="1">
    <source>
        <dbReference type="EMBL" id="GCC17172.1"/>
    </source>
</evidence>
<evidence type="ECO:0000313" key="2">
    <source>
        <dbReference type="Proteomes" id="UP000287033"/>
    </source>
</evidence>
<accession>A0A401RG80</accession>
<gene>
    <name evidence="1" type="ORF">chiPu_0021499</name>
</gene>
<reference evidence="1 2" key="1">
    <citation type="journal article" date="2018" name="Nat. Ecol. Evol.">
        <title>Shark genomes provide insights into elasmobranch evolution and the origin of vertebrates.</title>
        <authorList>
            <person name="Hara Y"/>
            <person name="Yamaguchi K"/>
            <person name="Onimaru K"/>
            <person name="Kadota M"/>
            <person name="Koyanagi M"/>
            <person name="Keeley SD"/>
            <person name="Tatsumi K"/>
            <person name="Tanaka K"/>
            <person name="Motone F"/>
            <person name="Kageyama Y"/>
            <person name="Nozu R"/>
            <person name="Adachi N"/>
            <person name="Nishimura O"/>
            <person name="Nakagawa R"/>
            <person name="Tanegashima C"/>
            <person name="Kiyatake I"/>
            <person name="Matsumoto R"/>
            <person name="Murakumo K"/>
            <person name="Nishida K"/>
            <person name="Terakita A"/>
            <person name="Kuratani S"/>
            <person name="Sato K"/>
            <person name="Hyodo S Kuraku.S."/>
        </authorList>
    </citation>
    <scope>NUCLEOTIDE SEQUENCE [LARGE SCALE GENOMIC DNA]</scope>
</reference>
<dbReference type="Proteomes" id="UP000287033">
    <property type="component" value="Unassembled WGS sequence"/>
</dbReference>
<keyword evidence="2" id="KW-1185">Reference proteome</keyword>
<proteinExistence type="predicted"/>
<comment type="caution">
    <text evidence="1">The sequence shown here is derived from an EMBL/GenBank/DDBJ whole genome shotgun (WGS) entry which is preliminary data.</text>
</comment>
<sequence>YWAEQCRTGQRSVVPGRAVPYRAEQCRTGQSSAVLGRAVSYRAEQCRTGQSSAVLGRAVSYRAEQCRTGQSSAVPGRAVSYRAEQCCTGQSSPVLGCCWTLCEQTVSFVKKGKVLSVRVKNLVMGRVREANGFHPECMIKREMERCLNKLSEDDETAFGTDPHGSKYSIMSPLDRQCSIHSPQGICNMTTLR</sequence>
<feature type="non-terminal residue" evidence="1">
    <location>
        <position position="1"/>
    </location>
</feature>
<dbReference type="AlphaFoldDB" id="A0A401RG80"/>
<protein>
    <submittedName>
        <fullName evidence="1">Uncharacterized protein</fullName>
    </submittedName>
</protein>
<organism evidence="1 2">
    <name type="scientific">Chiloscyllium punctatum</name>
    <name type="common">Brownbanded bambooshark</name>
    <name type="synonym">Hemiscyllium punctatum</name>
    <dbReference type="NCBI Taxonomy" id="137246"/>
    <lineage>
        <taxon>Eukaryota</taxon>
        <taxon>Metazoa</taxon>
        <taxon>Chordata</taxon>
        <taxon>Craniata</taxon>
        <taxon>Vertebrata</taxon>
        <taxon>Chondrichthyes</taxon>
        <taxon>Elasmobranchii</taxon>
        <taxon>Galeomorphii</taxon>
        <taxon>Galeoidea</taxon>
        <taxon>Orectolobiformes</taxon>
        <taxon>Hemiscylliidae</taxon>
        <taxon>Chiloscyllium</taxon>
    </lineage>
</organism>
<name>A0A401RG80_CHIPU</name>